<dbReference type="EMBL" id="UYRR01031811">
    <property type="protein sequence ID" value="VDK52741.1"/>
    <property type="molecule type" value="Genomic_DNA"/>
</dbReference>
<dbReference type="AlphaFoldDB" id="A0A0M3K2J5"/>
<feature type="compositionally biased region" description="Pro residues" evidence="1">
    <location>
        <begin position="43"/>
        <end position="56"/>
    </location>
</feature>
<accession>A0A0M3K2J5</accession>
<feature type="compositionally biased region" description="Polar residues" evidence="1">
    <location>
        <begin position="1"/>
        <end position="11"/>
    </location>
</feature>
<feature type="compositionally biased region" description="Pro residues" evidence="1">
    <location>
        <begin position="78"/>
        <end position="97"/>
    </location>
</feature>
<sequence length="160" mass="17210">MKSCPRQSSSDRYPPAMSQPQSSSGRPPPQSPIIYPQGGPAGCPQPPQVQQAPPPQVAAQQRSLYAQAANQPMTVPSPQQPVPPQTPQTPQQPPPGIPLSQPQQYPPPPAYYQQKSQPLPGYPSSQPPMYRQQGPQSVPVRAYLSNQPSPMNSSPAYASK</sequence>
<name>A0A0M3K2J5_ANISI</name>
<keyword evidence="3" id="KW-1185">Reference proteome</keyword>
<feature type="compositionally biased region" description="Polar residues" evidence="1">
    <location>
        <begin position="144"/>
        <end position="160"/>
    </location>
</feature>
<dbReference type="WBParaSite" id="ASIM_0001514201-mRNA-1">
    <property type="protein sequence ID" value="ASIM_0001514201-mRNA-1"/>
    <property type="gene ID" value="ASIM_0001514201"/>
</dbReference>
<evidence type="ECO:0000313" key="4">
    <source>
        <dbReference type="WBParaSite" id="ASIM_0001514201-mRNA-1"/>
    </source>
</evidence>
<organism evidence="4">
    <name type="scientific">Anisakis simplex</name>
    <name type="common">Herring worm</name>
    <dbReference type="NCBI Taxonomy" id="6269"/>
    <lineage>
        <taxon>Eukaryota</taxon>
        <taxon>Metazoa</taxon>
        <taxon>Ecdysozoa</taxon>
        <taxon>Nematoda</taxon>
        <taxon>Chromadorea</taxon>
        <taxon>Rhabditida</taxon>
        <taxon>Spirurina</taxon>
        <taxon>Ascaridomorpha</taxon>
        <taxon>Ascaridoidea</taxon>
        <taxon>Anisakidae</taxon>
        <taxon>Anisakis</taxon>
        <taxon>Anisakis simplex complex</taxon>
    </lineage>
</organism>
<evidence type="ECO:0000256" key="1">
    <source>
        <dbReference type="SAM" id="MobiDB-lite"/>
    </source>
</evidence>
<proteinExistence type="predicted"/>
<dbReference type="OrthoDB" id="10606694at2759"/>
<reference evidence="4" key="1">
    <citation type="submission" date="2017-02" db="UniProtKB">
        <authorList>
            <consortium name="WormBaseParasite"/>
        </authorList>
    </citation>
    <scope>IDENTIFICATION</scope>
</reference>
<reference evidence="2 3" key="2">
    <citation type="submission" date="2018-11" db="EMBL/GenBank/DDBJ databases">
        <authorList>
            <consortium name="Pathogen Informatics"/>
        </authorList>
    </citation>
    <scope>NUCLEOTIDE SEQUENCE [LARGE SCALE GENOMIC DNA]</scope>
</reference>
<gene>
    <name evidence="2" type="ORF">ASIM_LOCUS14552</name>
</gene>
<dbReference type="Proteomes" id="UP000267096">
    <property type="component" value="Unassembled WGS sequence"/>
</dbReference>
<protein>
    <submittedName>
        <fullName evidence="4">AT-rich interactive domain-containing protein 1B-like</fullName>
    </submittedName>
</protein>
<evidence type="ECO:0000313" key="3">
    <source>
        <dbReference type="Proteomes" id="UP000267096"/>
    </source>
</evidence>
<evidence type="ECO:0000313" key="2">
    <source>
        <dbReference type="EMBL" id="VDK52741.1"/>
    </source>
</evidence>
<feature type="region of interest" description="Disordered" evidence="1">
    <location>
        <begin position="1"/>
        <end position="160"/>
    </location>
</feature>